<accession>A0A2S0UT09</accession>
<gene>
    <name evidence="1" type="ORF">HYN69_20365</name>
</gene>
<keyword evidence="1" id="KW-0614">Plasmid</keyword>
<name>A0A2S0UT09_9RHOB</name>
<dbReference type="EMBL" id="CP028921">
    <property type="protein sequence ID" value="AWB50941.1"/>
    <property type="molecule type" value="Genomic_DNA"/>
</dbReference>
<reference evidence="1 2" key="1">
    <citation type="submission" date="2018-04" db="EMBL/GenBank/DDBJ databases">
        <title>Genome sequencing of Gemmobacter.</title>
        <authorList>
            <person name="Yi H."/>
            <person name="Baek M.-G."/>
        </authorList>
    </citation>
    <scope>NUCLEOTIDE SEQUENCE [LARGE SCALE GENOMIC DNA]</scope>
    <source>
        <strain evidence="1 2">HYN0069</strain>
        <plasmid evidence="1 2">unnamed3</plasmid>
    </source>
</reference>
<dbReference type="Proteomes" id="UP000244496">
    <property type="component" value="Plasmid unnamed3"/>
</dbReference>
<dbReference type="KEGG" id="geh:HYN69_20365"/>
<organism evidence="1 2">
    <name type="scientific">Paragemmobacter aquarius</name>
    <dbReference type="NCBI Taxonomy" id="2169400"/>
    <lineage>
        <taxon>Bacteria</taxon>
        <taxon>Pseudomonadati</taxon>
        <taxon>Pseudomonadota</taxon>
        <taxon>Alphaproteobacteria</taxon>
        <taxon>Rhodobacterales</taxon>
        <taxon>Paracoccaceae</taxon>
        <taxon>Paragemmobacter</taxon>
    </lineage>
</organism>
<evidence type="ECO:0000313" key="1">
    <source>
        <dbReference type="EMBL" id="AWB50941.1"/>
    </source>
</evidence>
<proteinExistence type="predicted"/>
<protein>
    <submittedName>
        <fullName evidence="1">Uncharacterized protein</fullName>
    </submittedName>
</protein>
<sequence length="86" mass="9598">MQFEGALVREQNITFAVVIVKKHVLDNSAQADGVAGSFQPAFPSVPIVLMAQDSRGRPTYRGRRDIVNFLARVPVGSIPWRRYTLN</sequence>
<evidence type="ECO:0000313" key="2">
    <source>
        <dbReference type="Proteomes" id="UP000244496"/>
    </source>
</evidence>
<geneLocation type="plasmid" evidence="1 2">
    <name>unnamed3</name>
</geneLocation>
<dbReference type="AlphaFoldDB" id="A0A2S0UT09"/>
<keyword evidence="2" id="KW-1185">Reference proteome</keyword>